<evidence type="ECO:0000313" key="1">
    <source>
        <dbReference type="EMBL" id="KKL64271.1"/>
    </source>
</evidence>
<accession>A0A0F9EDJ2</accession>
<dbReference type="EMBL" id="LAZR01027895">
    <property type="protein sequence ID" value="KKL64271.1"/>
    <property type="molecule type" value="Genomic_DNA"/>
</dbReference>
<dbReference type="AlphaFoldDB" id="A0A0F9EDJ2"/>
<name>A0A0F9EDJ2_9ZZZZ</name>
<organism evidence="1">
    <name type="scientific">marine sediment metagenome</name>
    <dbReference type="NCBI Taxonomy" id="412755"/>
    <lineage>
        <taxon>unclassified sequences</taxon>
        <taxon>metagenomes</taxon>
        <taxon>ecological metagenomes</taxon>
    </lineage>
</organism>
<comment type="caution">
    <text evidence="1">The sequence shown here is derived from an EMBL/GenBank/DDBJ whole genome shotgun (WGS) entry which is preliminary data.</text>
</comment>
<gene>
    <name evidence="1" type="ORF">LCGC14_2166740</name>
</gene>
<reference evidence="1" key="1">
    <citation type="journal article" date="2015" name="Nature">
        <title>Complex archaea that bridge the gap between prokaryotes and eukaryotes.</title>
        <authorList>
            <person name="Spang A."/>
            <person name="Saw J.H."/>
            <person name="Jorgensen S.L."/>
            <person name="Zaremba-Niedzwiedzka K."/>
            <person name="Martijn J."/>
            <person name="Lind A.E."/>
            <person name="van Eijk R."/>
            <person name="Schleper C."/>
            <person name="Guy L."/>
            <person name="Ettema T.J."/>
        </authorList>
    </citation>
    <scope>NUCLEOTIDE SEQUENCE</scope>
</reference>
<protein>
    <submittedName>
        <fullName evidence="1">Uncharacterized protein</fullName>
    </submittedName>
</protein>
<sequence>MEVKKILTEDYKVQITLSKNEAEEFKQDIEMLDTSSTHSITDRINSELQEL</sequence>
<proteinExistence type="predicted"/>